<name>A0A3M7RCK7_BRAPC</name>
<organism evidence="1 2">
    <name type="scientific">Brachionus plicatilis</name>
    <name type="common">Marine rotifer</name>
    <name type="synonym">Brachionus muelleri</name>
    <dbReference type="NCBI Taxonomy" id="10195"/>
    <lineage>
        <taxon>Eukaryota</taxon>
        <taxon>Metazoa</taxon>
        <taxon>Spiralia</taxon>
        <taxon>Gnathifera</taxon>
        <taxon>Rotifera</taxon>
        <taxon>Eurotatoria</taxon>
        <taxon>Monogononta</taxon>
        <taxon>Pseudotrocha</taxon>
        <taxon>Ploima</taxon>
        <taxon>Brachionidae</taxon>
        <taxon>Brachionus</taxon>
    </lineage>
</organism>
<dbReference type="EMBL" id="REGN01003705">
    <property type="protein sequence ID" value="RNA21247.1"/>
    <property type="molecule type" value="Genomic_DNA"/>
</dbReference>
<sequence>MDITAGSNFIRIYYFFNISIFVQKFNSISSPLIKKSIYDDLILKKSWNNLTPFDFIKLNFSEEESSESELKLSSKSNLNSFRLISCKLIGAQISGPLS</sequence>
<proteinExistence type="predicted"/>
<keyword evidence="2" id="KW-1185">Reference proteome</keyword>
<accession>A0A3M7RCK7</accession>
<dbReference type="AlphaFoldDB" id="A0A3M7RCK7"/>
<protein>
    <submittedName>
        <fullName evidence="1">Uncharacterized protein</fullName>
    </submittedName>
</protein>
<comment type="caution">
    <text evidence="1">The sequence shown here is derived from an EMBL/GenBank/DDBJ whole genome shotgun (WGS) entry which is preliminary data.</text>
</comment>
<reference evidence="1 2" key="1">
    <citation type="journal article" date="2018" name="Sci. Rep.">
        <title>Genomic signatures of local adaptation to the degree of environmental predictability in rotifers.</title>
        <authorList>
            <person name="Franch-Gras L."/>
            <person name="Hahn C."/>
            <person name="Garcia-Roger E.M."/>
            <person name="Carmona M.J."/>
            <person name="Serra M."/>
            <person name="Gomez A."/>
        </authorList>
    </citation>
    <scope>NUCLEOTIDE SEQUENCE [LARGE SCALE GENOMIC DNA]</scope>
    <source>
        <strain evidence="1">HYR1</strain>
    </source>
</reference>
<gene>
    <name evidence="1" type="ORF">BpHYR1_003416</name>
</gene>
<evidence type="ECO:0000313" key="2">
    <source>
        <dbReference type="Proteomes" id="UP000276133"/>
    </source>
</evidence>
<dbReference type="Proteomes" id="UP000276133">
    <property type="component" value="Unassembled WGS sequence"/>
</dbReference>
<evidence type="ECO:0000313" key="1">
    <source>
        <dbReference type="EMBL" id="RNA21247.1"/>
    </source>
</evidence>